<dbReference type="InterPro" id="IPR014325">
    <property type="entry name" value="RNA_pol_sigma-E_actinobac"/>
</dbReference>
<dbReference type="InterPro" id="IPR013325">
    <property type="entry name" value="RNA_pol_sigma_r2"/>
</dbReference>
<protein>
    <submittedName>
        <fullName evidence="7">RNA polymerase sigma-70 factor (Sigma-E family)</fullName>
    </submittedName>
</protein>
<comment type="similarity">
    <text evidence="1">Belongs to the sigma-70 factor family. ECF subfamily.</text>
</comment>
<accession>A0A4Q7N797</accession>
<keyword evidence="3" id="KW-0731">Sigma factor</keyword>
<gene>
    <name evidence="7" type="ORF">EV189_4046</name>
</gene>
<dbReference type="InterPro" id="IPR000792">
    <property type="entry name" value="Tscrpt_reg_LuxR_C"/>
</dbReference>
<dbReference type="Gene3D" id="1.10.1740.10">
    <property type="match status" value="1"/>
</dbReference>
<dbReference type="InterPro" id="IPR007630">
    <property type="entry name" value="RNA_pol_sigma70_r4"/>
</dbReference>
<evidence type="ECO:0000256" key="4">
    <source>
        <dbReference type="ARBA" id="ARBA00023125"/>
    </source>
</evidence>
<comment type="caution">
    <text evidence="7">The sequence shown here is derived from an EMBL/GenBank/DDBJ whole genome shotgun (WGS) entry which is preliminary data.</text>
</comment>
<dbReference type="GO" id="GO:0016987">
    <property type="term" value="F:sigma factor activity"/>
    <property type="evidence" value="ECO:0007669"/>
    <property type="project" value="UniProtKB-KW"/>
</dbReference>
<evidence type="ECO:0000313" key="8">
    <source>
        <dbReference type="Proteomes" id="UP000293638"/>
    </source>
</evidence>
<evidence type="ECO:0000256" key="1">
    <source>
        <dbReference type="ARBA" id="ARBA00010641"/>
    </source>
</evidence>
<evidence type="ECO:0000256" key="3">
    <source>
        <dbReference type="ARBA" id="ARBA00023082"/>
    </source>
</evidence>
<evidence type="ECO:0000256" key="5">
    <source>
        <dbReference type="ARBA" id="ARBA00023163"/>
    </source>
</evidence>
<evidence type="ECO:0000259" key="6">
    <source>
        <dbReference type="SMART" id="SM00421"/>
    </source>
</evidence>
<sequence>MSAGGEDASDGFAAFVVGASPRLRVFAELLTNDRHLAADLTQSALMAVYERWDRLDQPYSYARRCIVNGHRAWWRVWRRRETPVPLDLEGPDLQDHAAAAVTRAQVAAALAELTRREREVVVLRYFADLSEEQTGAELGIAVGTVKSAHSRALNKLRLSAHLAEERA</sequence>
<dbReference type="NCBIfam" id="TIGR02983">
    <property type="entry name" value="SigE-fam_strep"/>
    <property type="match status" value="1"/>
</dbReference>
<evidence type="ECO:0000313" key="7">
    <source>
        <dbReference type="EMBL" id="RZS77515.1"/>
    </source>
</evidence>
<dbReference type="SUPFAM" id="SSF88946">
    <property type="entry name" value="Sigma2 domain of RNA polymerase sigma factors"/>
    <property type="match status" value="1"/>
</dbReference>
<dbReference type="Pfam" id="PF04545">
    <property type="entry name" value="Sigma70_r4"/>
    <property type="match status" value="1"/>
</dbReference>
<dbReference type="SUPFAM" id="SSF88659">
    <property type="entry name" value="Sigma3 and sigma4 domains of RNA polymerase sigma factors"/>
    <property type="match status" value="1"/>
</dbReference>
<dbReference type="AlphaFoldDB" id="A0A4Q7N797"/>
<keyword evidence="5" id="KW-0804">Transcription</keyword>
<evidence type="ECO:0000256" key="2">
    <source>
        <dbReference type="ARBA" id="ARBA00023015"/>
    </source>
</evidence>
<keyword evidence="2" id="KW-0805">Transcription regulation</keyword>
<keyword evidence="8" id="KW-1185">Reference proteome</keyword>
<organism evidence="7 8">
    <name type="scientific">Motilibacter rhizosphaerae</name>
    <dbReference type="NCBI Taxonomy" id="598652"/>
    <lineage>
        <taxon>Bacteria</taxon>
        <taxon>Bacillati</taxon>
        <taxon>Actinomycetota</taxon>
        <taxon>Actinomycetes</taxon>
        <taxon>Motilibacterales</taxon>
        <taxon>Motilibacteraceae</taxon>
        <taxon>Motilibacter</taxon>
    </lineage>
</organism>
<keyword evidence="4" id="KW-0238">DNA-binding</keyword>
<name>A0A4Q7N797_9ACTN</name>
<feature type="domain" description="HTH luxR-type" evidence="6">
    <location>
        <begin position="110"/>
        <end position="163"/>
    </location>
</feature>
<dbReference type="GO" id="GO:0006352">
    <property type="term" value="P:DNA-templated transcription initiation"/>
    <property type="evidence" value="ECO:0007669"/>
    <property type="project" value="InterPro"/>
</dbReference>
<dbReference type="PANTHER" id="PTHR43133:SF50">
    <property type="entry name" value="ECF RNA POLYMERASE SIGMA FACTOR SIGM"/>
    <property type="match status" value="1"/>
</dbReference>
<dbReference type="Gene3D" id="1.10.10.10">
    <property type="entry name" value="Winged helix-like DNA-binding domain superfamily/Winged helix DNA-binding domain"/>
    <property type="match status" value="1"/>
</dbReference>
<dbReference type="EMBL" id="SGXD01000013">
    <property type="protein sequence ID" value="RZS77515.1"/>
    <property type="molecule type" value="Genomic_DNA"/>
</dbReference>
<dbReference type="OrthoDB" id="3688906at2"/>
<dbReference type="PANTHER" id="PTHR43133">
    <property type="entry name" value="RNA POLYMERASE ECF-TYPE SIGMA FACTO"/>
    <property type="match status" value="1"/>
</dbReference>
<reference evidence="7 8" key="1">
    <citation type="submission" date="2019-02" db="EMBL/GenBank/DDBJ databases">
        <title>Genomic Encyclopedia of Type Strains, Phase IV (KMG-IV): sequencing the most valuable type-strain genomes for metagenomic binning, comparative biology and taxonomic classification.</title>
        <authorList>
            <person name="Goeker M."/>
        </authorList>
    </citation>
    <scope>NUCLEOTIDE SEQUENCE [LARGE SCALE GENOMIC DNA]</scope>
    <source>
        <strain evidence="7 8">DSM 45622</strain>
    </source>
</reference>
<dbReference type="InterPro" id="IPR014284">
    <property type="entry name" value="RNA_pol_sigma-70_dom"/>
</dbReference>
<dbReference type="InterPro" id="IPR039425">
    <property type="entry name" value="RNA_pol_sigma-70-like"/>
</dbReference>
<dbReference type="NCBIfam" id="TIGR02937">
    <property type="entry name" value="sigma70-ECF"/>
    <property type="match status" value="1"/>
</dbReference>
<proteinExistence type="inferred from homology"/>
<dbReference type="Proteomes" id="UP000293638">
    <property type="component" value="Unassembled WGS sequence"/>
</dbReference>
<dbReference type="SMART" id="SM00421">
    <property type="entry name" value="HTH_LUXR"/>
    <property type="match status" value="1"/>
</dbReference>
<dbReference type="InterPro" id="IPR013324">
    <property type="entry name" value="RNA_pol_sigma_r3/r4-like"/>
</dbReference>
<dbReference type="InterPro" id="IPR036388">
    <property type="entry name" value="WH-like_DNA-bd_sf"/>
</dbReference>
<dbReference type="CDD" id="cd06171">
    <property type="entry name" value="Sigma70_r4"/>
    <property type="match status" value="1"/>
</dbReference>
<dbReference type="RefSeq" id="WP_130494759.1">
    <property type="nucleotide sequence ID" value="NZ_SGXD01000013.1"/>
</dbReference>
<dbReference type="GO" id="GO:0003677">
    <property type="term" value="F:DNA binding"/>
    <property type="evidence" value="ECO:0007669"/>
    <property type="project" value="UniProtKB-KW"/>
</dbReference>